<evidence type="ECO:0000256" key="2">
    <source>
        <dbReference type="ARBA" id="ARBA00022705"/>
    </source>
</evidence>
<keyword evidence="8" id="KW-0131">Cell cycle</keyword>
<dbReference type="InterPro" id="IPR027417">
    <property type="entry name" value="P-loop_NTPase"/>
</dbReference>
<dbReference type="Gene3D" id="1.10.10.10">
    <property type="entry name" value="Winged helix-like DNA-binding domain superfamily/Winged helix DNA-binding domain"/>
    <property type="match status" value="1"/>
</dbReference>
<dbReference type="InterPro" id="IPR055237">
    <property type="entry name" value="Cdc6_lid"/>
</dbReference>
<evidence type="ECO:0000259" key="7">
    <source>
        <dbReference type="SMART" id="SM01074"/>
    </source>
</evidence>
<feature type="binding site" evidence="5">
    <location>
        <position position="240"/>
    </location>
    <ligand>
        <name>ATP</name>
        <dbReference type="ChEBI" id="CHEBI:30616"/>
    </ligand>
</feature>
<accession>A0A1N7HBA1</accession>
<dbReference type="SUPFAM" id="SSF52540">
    <property type="entry name" value="P-loop containing nucleoside triphosphate hydrolases"/>
    <property type="match status" value="1"/>
</dbReference>
<feature type="binding site" evidence="5">
    <location>
        <begin position="82"/>
        <end position="86"/>
    </location>
    <ligand>
        <name>ATP</name>
        <dbReference type="ChEBI" id="CHEBI:30616"/>
    </ligand>
</feature>
<dbReference type="AlphaFoldDB" id="A0A1N7HBA1"/>
<keyword evidence="2 5" id="KW-0235">DNA replication</keyword>
<evidence type="ECO:0000256" key="1">
    <source>
        <dbReference type="ARBA" id="ARBA00006184"/>
    </source>
</evidence>
<evidence type="ECO:0000259" key="6">
    <source>
        <dbReference type="SMART" id="SM00382"/>
    </source>
</evidence>
<evidence type="ECO:0000256" key="5">
    <source>
        <dbReference type="HAMAP-Rule" id="MF_01407"/>
    </source>
</evidence>
<dbReference type="GO" id="GO:0005524">
    <property type="term" value="F:ATP binding"/>
    <property type="evidence" value="ECO:0007669"/>
    <property type="project" value="UniProtKB-UniRule"/>
</dbReference>
<evidence type="ECO:0000313" key="9">
    <source>
        <dbReference type="Proteomes" id="UP000185936"/>
    </source>
</evidence>
<dbReference type="InterPro" id="IPR003593">
    <property type="entry name" value="AAA+_ATPase"/>
</dbReference>
<protein>
    <recommendedName>
        <fullName evidence="5">ORC1-type DNA replication protein</fullName>
    </recommendedName>
</protein>
<dbReference type="InterPro" id="IPR041664">
    <property type="entry name" value="AAA_16"/>
</dbReference>
<dbReference type="InterPro" id="IPR015163">
    <property type="entry name" value="Cdc6_C"/>
</dbReference>
<evidence type="ECO:0000313" key="8">
    <source>
        <dbReference type="EMBL" id="SIS22021.1"/>
    </source>
</evidence>
<dbReference type="STRING" id="308853.SAMN05421752_1473"/>
<feature type="domain" description="AAA+ ATPase" evidence="6">
    <location>
        <begin position="70"/>
        <end position="251"/>
    </location>
</feature>
<dbReference type="InterPro" id="IPR036390">
    <property type="entry name" value="WH_DNA-bd_sf"/>
</dbReference>
<reference evidence="9" key="1">
    <citation type="submission" date="2017-01" db="EMBL/GenBank/DDBJ databases">
        <authorList>
            <person name="Varghese N."/>
            <person name="Submissions S."/>
        </authorList>
    </citation>
    <scope>NUCLEOTIDE SEQUENCE [LARGE SCALE GENOMIC DNA]</scope>
    <source>
        <strain evidence="9">type strain: HArc-</strain>
    </source>
</reference>
<dbReference type="SMART" id="SM00382">
    <property type="entry name" value="AAA"/>
    <property type="match status" value="1"/>
</dbReference>
<dbReference type="SUPFAM" id="SSF46785">
    <property type="entry name" value="Winged helix' DNA-binding domain"/>
    <property type="match status" value="1"/>
</dbReference>
<dbReference type="FunFam" id="1.10.8.60:FF:000073">
    <property type="entry name" value="ORC1-type DNA replication protein"/>
    <property type="match status" value="1"/>
</dbReference>
<keyword evidence="8" id="KW-0132">Cell division</keyword>
<dbReference type="PANTHER" id="PTHR10763:SF22">
    <property type="entry name" value="ORC1-TYPE DNA REPLICATION PROTEIN"/>
    <property type="match status" value="1"/>
</dbReference>
<feature type="binding site" evidence="5">
    <location>
        <position position="228"/>
    </location>
    <ligand>
        <name>ATP</name>
        <dbReference type="ChEBI" id="CHEBI:30616"/>
    </ligand>
</feature>
<sequence length="427" mass="47789">MGVTLDTLDTVVLCWLPDVMVSMGLFQPDTDIFDRRDVLREDYQPEEIVGRDEELQQYISALQPVINGDQPANIFLYGKAGVGKTACTRYLLSELKTDAADYGIDLTTVRTNCEDLSTSYQVAIQLINKFRDPSDQLKPTGYPRRQVNEWLWEELDAIGGTIIIVFDEVDHIDDDSILYQIPRARANGNLEQSKVGIIGISNDFKFRESLSSKVQSSLCEKEVQFPAYNANELRDILRTRADIAFYDGVIPHEVIAKCAAFGAKDAGDARQSLDLLMEAGDVAVEQDADQVCEEHVDEARALLEQSRIIDGVAGLTQQGHLVLYALLMLYEEGETPVRARDVQNRYEIVCKRAATEPLVPRRMRDHLGELAMLGIATRIERNKGESGGRYYEYSLDTNPDLLLEALAETVDMVGVTDAIQTRLDGEI</sequence>
<dbReference type="InterPro" id="IPR036388">
    <property type="entry name" value="WH-like_DNA-bd_sf"/>
</dbReference>
<dbReference type="Pfam" id="PF22703">
    <property type="entry name" value="Cdc6_lid"/>
    <property type="match status" value="1"/>
</dbReference>
<keyword evidence="4 5" id="KW-0067">ATP-binding</keyword>
<keyword evidence="9" id="KW-1185">Reference proteome</keyword>
<dbReference type="Pfam" id="PF09079">
    <property type="entry name" value="WHD_Cdc6"/>
    <property type="match status" value="1"/>
</dbReference>
<comment type="function">
    <text evidence="5">Involved in regulation of DNA replication.</text>
</comment>
<comment type="similarity">
    <text evidence="1 5">Belongs to the CDC6/cdc18 family.</text>
</comment>
<dbReference type="EMBL" id="FTNR01000047">
    <property type="protein sequence ID" value="SIS22021.1"/>
    <property type="molecule type" value="Genomic_DNA"/>
</dbReference>
<dbReference type="CDD" id="cd08768">
    <property type="entry name" value="Cdc6_C"/>
    <property type="match status" value="1"/>
</dbReference>
<dbReference type="SMART" id="SM01074">
    <property type="entry name" value="Cdc6_C"/>
    <property type="match status" value="1"/>
</dbReference>
<evidence type="ECO:0000256" key="4">
    <source>
        <dbReference type="ARBA" id="ARBA00022840"/>
    </source>
</evidence>
<proteinExistence type="inferred from homology"/>
<gene>
    <name evidence="8" type="ORF">SAMN05421752_1473</name>
</gene>
<feature type="domain" description="Cdc6 C-terminal" evidence="7">
    <location>
        <begin position="323"/>
        <end position="406"/>
    </location>
</feature>
<dbReference type="Pfam" id="PF13191">
    <property type="entry name" value="AAA_16"/>
    <property type="match status" value="1"/>
</dbReference>
<name>A0A1N7HBA1_9EURY</name>
<dbReference type="GO" id="GO:0051301">
    <property type="term" value="P:cell division"/>
    <property type="evidence" value="ECO:0007669"/>
    <property type="project" value="UniProtKB-KW"/>
</dbReference>
<dbReference type="InterPro" id="IPR050311">
    <property type="entry name" value="ORC1/CDC6"/>
</dbReference>
<dbReference type="Gene3D" id="1.10.8.60">
    <property type="match status" value="1"/>
</dbReference>
<dbReference type="NCBIfam" id="TIGR02928">
    <property type="entry name" value="orc1/cdc6 family replication initiation protein"/>
    <property type="match status" value="1"/>
</dbReference>
<dbReference type="InterPro" id="IPR014277">
    <property type="entry name" value="Orc1/Cdc6_arc"/>
</dbReference>
<dbReference type="PANTHER" id="PTHR10763">
    <property type="entry name" value="CELL DIVISION CONTROL PROTEIN 6-RELATED"/>
    <property type="match status" value="1"/>
</dbReference>
<dbReference type="Gene3D" id="3.40.50.300">
    <property type="entry name" value="P-loop containing nucleotide triphosphate hydrolases"/>
    <property type="match status" value="1"/>
</dbReference>
<dbReference type="GO" id="GO:0006260">
    <property type="term" value="P:DNA replication"/>
    <property type="evidence" value="ECO:0007669"/>
    <property type="project" value="UniProtKB-UniRule"/>
</dbReference>
<dbReference type="Proteomes" id="UP000185936">
    <property type="component" value="Unassembled WGS sequence"/>
</dbReference>
<keyword evidence="3 5" id="KW-0547">Nucleotide-binding</keyword>
<organism evidence="8 9">
    <name type="scientific">Natronorubrum thiooxidans</name>
    <dbReference type="NCBI Taxonomy" id="308853"/>
    <lineage>
        <taxon>Archaea</taxon>
        <taxon>Methanobacteriati</taxon>
        <taxon>Methanobacteriota</taxon>
        <taxon>Stenosarchaea group</taxon>
        <taxon>Halobacteria</taxon>
        <taxon>Halobacteriales</taxon>
        <taxon>Natrialbaceae</taxon>
        <taxon>Natronorubrum</taxon>
    </lineage>
</organism>
<dbReference type="HAMAP" id="MF_01407">
    <property type="entry name" value="ORC1_type_DNA_replic_protein"/>
    <property type="match status" value="1"/>
</dbReference>
<evidence type="ECO:0000256" key="3">
    <source>
        <dbReference type="ARBA" id="ARBA00022741"/>
    </source>
</evidence>